<name>A0ACD3AJR4_9AGAR</name>
<dbReference type="EMBL" id="ML208428">
    <property type="protein sequence ID" value="TFK65690.1"/>
    <property type="molecule type" value="Genomic_DNA"/>
</dbReference>
<proteinExistence type="predicted"/>
<reference evidence="1 2" key="1">
    <citation type="journal article" date="2019" name="Nat. Ecol. Evol.">
        <title>Megaphylogeny resolves global patterns of mushroom evolution.</title>
        <authorList>
            <person name="Varga T."/>
            <person name="Krizsan K."/>
            <person name="Foldi C."/>
            <person name="Dima B."/>
            <person name="Sanchez-Garcia M."/>
            <person name="Sanchez-Ramirez S."/>
            <person name="Szollosi G.J."/>
            <person name="Szarkandi J.G."/>
            <person name="Papp V."/>
            <person name="Albert L."/>
            <person name="Andreopoulos W."/>
            <person name="Angelini C."/>
            <person name="Antonin V."/>
            <person name="Barry K.W."/>
            <person name="Bougher N.L."/>
            <person name="Buchanan P."/>
            <person name="Buyck B."/>
            <person name="Bense V."/>
            <person name="Catcheside P."/>
            <person name="Chovatia M."/>
            <person name="Cooper J."/>
            <person name="Damon W."/>
            <person name="Desjardin D."/>
            <person name="Finy P."/>
            <person name="Geml J."/>
            <person name="Haridas S."/>
            <person name="Hughes K."/>
            <person name="Justo A."/>
            <person name="Karasinski D."/>
            <person name="Kautmanova I."/>
            <person name="Kiss B."/>
            <person name="Kocsube S."/>
            <person name="Kotiranta H."/>
            <person name="LaButti K.M."/>
            <person name="Lechner B.E."/>
            <person name="Liimatainen K."/>
            <person name="Lipzen A."/>
            <person name="Lukacs Z."/>
            <person name="Mihaltcheva S."/>
            <person name="Morgado L.N."/>
            <person name="Niskanen T."/>
            <person name="Noordeloos M.E."/>
            <person name="Ohm R.A."/>
            <person name="Ortiz-Santana B."/>
            <person name="Ovrebo C."/>
            <person name="Racz N."/>
            <person name="Riley R."/>
            <person name="Savchenko A."/>
            <person name="Shiryaev A."/>
            <person name="Soop K."/>
            <person name="Spirin V."/>
            <person name="Szebenyi C."/>
            <person name="Tomsovsky M."/>
            <person name="Tulloss R.E."/>
            <person name="Uehling J."/>
            <person name="Grigoriev I.V."/>
            <person name="Vagvolgyi C."/>
            <person name="Papp T."/>
            <person name="Martin F.M."/>
            <person name="Miettinen O."/>
            <person name="Hibbett D.S."/>
            <person name="Nagy L.G."/>
        </authorList>
    </citation>
    <scope>NUCLEOTIDE SEQUENCE [LARGE SCALE GENOMIC DNA]</scope>
    <source>
        <strain evidence="1 2">NL-1719</strain>
    </source>
</reference>
<gene>
    <name evidence="1" type="ORF">BDN72DRAFT_845221</name>
</gene>
<keyword evidence="2" id="KW-1185">Reference proteome</keyword>
<dbReference type="Proteomes" id="UP000308600">
    <property type="component" value="Unassembled WGS sequence"/>
</dbReference>
<evidence type="ECO:0000313" key="2">
    <source>
        <dbReference type="Proteomes" id="UP000308600"/>
    </source>
</evidence>
<evidence type="ECO:0000313" key="1">
    <source>
        <dbReference type="EMBL" id="TFK65690.1"/>
    </source>
</evidence>
<accession>A0ACD3AJR4</accession>
<organism evidence="1 2">
    <name type="scientific">Pluteus cervinus</name>
    <dbReference type="NCBI Taxonomy" id="181527"/>
    <lineage>
        <taxon>Eukaryota</taxon>
        <taxon>Fungi</taxon>
        <taxon>Dikarya</taxon>
        <taxon>Basidiomycota</taxon>
        <taxon>Agaricomycotina</taxon>
        <taxon>Agaricomycetes</taxon>
        <taxon>Agaricomycetidae</taxon>
        <taxon>Agaricales</taxon>
        <taxon>Pluteineae</taxon>
        <taxon>Pluteaceae</taxon>
        <taxon>Pluteus</taxon>
    </lineage>
</organism>
<protein>
    <submittedName>
        <fullName evidence="1">Uncharacterized protein</fullName>
    </submittedName>
</protein>
<sequence>MLTHSQAKAFLVVRSSSPSPPLNEEIACYSLPYGALGFVSHFLTYYTITCLCAGRKPLWPFRKIAASKFDIILGSISLCVTTTLAIITLVRCRHSWQLVTIGIWKLGMSWLNTGIGLTTGIVAFKEERKKRKEEEEERMGNAENRNADCDQDRNRNDEQALAEDTGVEMSARPATGLSAATTTRPEKERVFDLVGNMLKKSPYTAAFWWGLLYAYSLIVGMVGLISLLVKHWSEARGPLNALTVIFFVMGLLVLLATGLLLDRITPKVDESDPRRVDLRHERRGTIGTVLEMGIIIISTVFSAWYCDWALGIMTGNLAGLPSKDNSGFYWTYFIFKRLTMLSS</sequence>